<dbReference type="GO" id="GO:0022857">
    <property type="term" value="F:transmembrane transporter activity"/>
    <property type="evidence" value="ECO:0007669"/>
    <property type="project" value="InterPro"/>
</dbReference>
<evidence type="ECO:0000256" key="2">
    <source>
        <dbReference type="ARBA" id="ARBA00022475"/>
    </source>
</evidence>
<comment type="caution">
    <text evidence="9">The sequence shown here is derived from an EMBL/GenBank/DDBJ whole genome shotgun (WGS) entry which is preliminary data.</text>
</comment>
<keyword evidence="10" id="KW-1185">Reference proteome</keyword>
<evidence type="ECO:0000256" key="3">
    <source>
        <dbReference type="ARBA" id="ARBA00022692"/>
    </source>
</evidence>
<dbReference type="GO" id="GO:0015744">
    <property type="term" value="P:succinate transport"/>
    <property type="evidence" value="ECO:0007669"/>
    <property type="project" value="TreeGrafter"/>
</dbReference>
<dbReference type="RefSeq" id="WP_069938657.1">
    <property type="nucleotide sequence ID" value="NZ_MAMP01000021.1"/>
</dbReference>
<evidence type="ECO:0000259" key="8">
    <source>
        <dbReference type="Pfam" id="PF06738"/>
    </source>
</evidence>
<evidence type="ECO:0000256" key="6">
    <source>
        <dbReference type="ARBA" id="ARBA00034125"/>
    </source>
</evidence>
<evidence type="ECO:0000256" key="5">
    <source>
        <dbReference type="ARBA" id="ARBA00023136"/>
    </source>
</evidence>
<comment type="subcellular location">
    <subcellularLocation>
        <location evidence="1">Cell membrane</location>
        <topology evidence="1">Multi-pass membrane protein</topology>
    </subcellularLocation>
</comment>
<gene>
    <name evidence="9" type="ORF">BA724_05820</name>
</gene>
<evidence type="ECO:0000256" key="4">
    <source>
        <dbReference type="ARBA" id="ARBA00022989"/>
    </source>
</evidence>
<dbReference type="PANTHER" id="PTHR34390">
    <property type="entry name" value="UPF0442 PROTEIN YJJB-RELATED"/>
    <property type="match status" value="1"/>
</dbReference>
<name>A0A1E7DPV4_9BACI</name>
<dbReference type="GO" id="GO:0005886">
    <property type="term" value="C:plasma membrane"/>
    <property type="evidence" value="ECO:0007669"/>
    <property type="project" value="UniProtKB-SubCell"/>
</dbReference>
<evidence type="ECO:0000256" key="1">
    <source>
        <dbReference type="ARBA" id="ARBA00004651"/>
    </source>
</evidence>
<feature type="transmembrane region" description="Helical" evidence="7">
    <location>
        <begin position="116"/>
        <end position="138"/>
    </location>
</feature>
<feature type="transmembrane region" description="Helical" evidence="7">
    <location>
        <begin position="170"/>
        <end position="187"/>
    </location>
</feature>
<protein>
    <recommendedName>
        <fullName evidence="8">Threonine/serine exporter-like N-terminal domain-containing protein</fullName>
    </recommendedName>
</protein>
<dbReference type="STRING" id="1714016.BA724_05820"/>
<proteinExistence type="inferred from homology"/>
<dbReference type="Pfam" id="PF06738">
    <property type="entry name" value="ThrE"/>
    <property type="match status" value="1"/>
</dbReference>
<evidence type="ECO:0000313" key="9">
    <source>
        <dbReference type="EMBL" id="OES45035.1"/>
    </source>
</evidence>
<evidence type="ECO:0000256" key="7">
    <source>
        <dbReference type="SAM" id="Phobius"/>
    </source>
</evidence>
<dbReference type="AlphaFoldDB" id="A0A1E7DPV4"/>
<keyword evidence="4 7" id="KW-1133">Transmembrane helix</keyword>
<reference evidence="9 10" key="1">
    <citation type="submission" date="2016-06" db="EMBL/GenBank/DDBJ databases">
        <title>Domibacillus iocasae genome sequencing.</title>
        <authorList>
            <person name="Verma A."/>
            <person name="Pal Y."/>
            <person name="Ojha A.K."/>
            <person name="Krishnamurthi S."/>
        </authorList>
    </citation>
    <scope>NUCLEOTIDE SEQUENCE [LARGE SCALE GENOMIC DNA]</scope>
    <source>
        <strain evidence="9 10">DSM 29979</strain>
    </source>
</reference>
<sequence>MDALLEKQYDIMDVSLLAGKIMLESGAETYRVEDTMMRIALSYGIEESHSFVTPTGIMFSIETEEPTKTKLMRISSRTTDLYKVSAVNAISRRISAGELTVSQAYKELKTIQKAPMFFSFFVQVAAAASTSGCFVILLKGSWDNVLPAMLAGALAYFLVLKVAEIVPTMFFSEFIAALAGGTAAYFLFRLGLGSDLDRIIVGTLIPLVPGLLITNAVRDLMAGHFLSGLAKGAEALLTALAIGTGIAVVMTLI</sequence>
<comment type="similarity">
    <text evidence="6">Belongs to the ThrE exporter (TC 2.A.79) family.</text>
</comment>
<dbReference type="PANTHER" id="PTHR34390:SF2">
    <property type="entry name" value="SUCCINATE TRANSPORTER SUBUNIT YJJP-RELATED"/>
    <property type="match status" value="1"/>
</dbReference>
<feature type="domain" description="Threonine/serine exporter-like N-terminal" evidence="8">
    <location>
        <begin position="14"/>
        <end position="252"/>
    </location>
</feature>
<dbReference type="InterPro" id="IPR010619">
    <property type="entry name" value="ThrE-like_N"/>
</dbReference>
<feature type="transmembrane region" description="Helical" evidence="7">
    <location>
        <begin position="229"/>
        <end position="252"/>
    </location>
</feature>
<evidence type="ECO:0000313" key="10">
    <source>
        <dbReference type="Proteomes" id="UP000095658"/>
    </source>
</evidence>
<organism evidence="9 10">
    <name type="scientific">Domibacillus iocasae</name>
    <dbReference type="NCBI Taxonomy" id="1714016"/>
    <lineage>
        <taxon>Bacteria</taxon>
        <taxon>Bacillati</taxon>
        <taxon>Bacillota</taxon>
        <taxon>Bacilli</taxon>
        <taxon>Bacillales</taxon>
        <taxon>Bacillaceae</taxon>
        <taxon>Domibacillus</taxon>
    </lineage>
</organism>
<accession>A0A1E7DPV4</accession>
<feature type="transmembrane region" description="Helical" evidence="7">
    <location>
        <begin position="144"/>
        <end position="163"/>
    </location>
</feature>
<dbReference type="EMBL" id="MAMP01000021">
    <property type="protein sequence ID" value="OES45035.1"/>
    <property type="molecule type" value="Genomic_DNA"/>
</dbReference>
<dbReference type="InterPro" id="IPR050539">
    <property type="entry name" value="ThrE_Dicarb/AminoAcid_Exp"/>
</dbReference>
<feature type="transmembrane region" description="Helical" evidence="7">
    <location>
        <begin position="199"/>
        <end position="217"/>
    </location>
</feature>
<keyword evidence="5 7" id="KW-0472">Membrane</keyword>
<keyword evidence="3 7" id="KW-0812">Transmembrane</keyword>
<dbReference type="OrthoDB" id="9813917at2"/>
<keyword evidence="2" id="KW-1003">Cell membrane</keyword>
<dbReference type="Proteomes" id="UP000095658">
    <property type="component" value="Unassembled WGS sequence"/>
</dbReference>